<dbReference type="GO" id="GO:0006644">
    <property type="term" value="P:phospholipid metabolic process"/>
    <property type="evidence" value="ECO:0007669"/>
    <property type="project" value="InterPro"/>
</dbReference>
<dbReference type="GO" id="GO:0004623">
    <property type="term" value="F:phospholipase A2 activity"/>
    <property type="evidence" value="ECO:0007669"/>
    <property type="project" value="InterPro"/>
</dbReference>
<organism evidence="1">
    <name type="scientific">marine sediment metagenome</name>
    <dbReference type="NCBI Taxonomy" id="412755"/>
    <lineage>
        <taxon>unclassified sequences</taxon>
        <taxon>metagenomes</taxon>
        <taxon>ecological metagenomes</taxon>
    </lineage>
</organism>
<evidence type="ECO:0000313" key="1">
    <source>
        <dbReference type="EMBL" id="KKM07717.1"/>
    </source>
</evidence>
<dbReference type="GO" id="GO:0050482">
    <property type="term" value="P:arachidonate secretion"/>
    <property type="evidence" value="ECO:0007669"/>
    <property type="project" value="InterPro"/>
</dbReference>
<dbReference type="EMBL" id="LAZR01015710">
    <property type="protein sequence ID" value="KKM07717.1"/>
    <property type="molecule type" value="Genomic_DNA"/>
</dbReference>
<protein>
    <submittedName>
        <fullName evidence="1">Uncharacterized protein</fullName>
    </submittedName>
</protein>
<sequence>MRSYIATLFLVLFLPSCALTWHTAPRYRYDAGAAAELQGRAEAWCTEQGHPAGVPIRPFYTDGCTHWWDGYLTNQWQEACVSHDIAYWCGGSAELRRKADGRLRDDVGGLMGKIMWIGVRPLGHPSLPAGRSHWGFGTGYKLGYPEE</sequence>
<proteinExistence type="predicted"/>
<gene>
    <name evidence="1" type="ORF">LCGC14_1731170</name>
</gene>
<accession>A0A0F9HX85</accession>
<reference evidence="1" key="1">
    <citation type="journal article" date="2015" name="Nature">
        <title>Complex archaea that bridge the gap between prokaryotes and eukaryotes.</title>
        <authorList>
            <person name="Spang A."/>
            <person name="Saw J.H."/>
            <person name="Jorgensen S.L."/>
            <person name="Zaremba-Niedzwiedzka K."/>
            <person name="Martijn J."/>
            <person name="Lind A.E."/>
            <person name="van Eijk R."/>
            <person name="Schleper C."/>
            <person name="Guy L."/>
            <person name="Ettema T.J."/>
        </authorList>
    </citation>
    <scope>NUCLEOTIDE SEQUENCE</scope>
</reference>
<comment type="caution">
    <text evidence="1">The sequence shown here is derived from an EMBL/GenBank/DDBJ whole genome shotgun (WGS) entry which is preliminary data.</text>
</comment>
<name>A0A0F9HX85_9ZZZZ</name>
<dbReference type="Gene3D" id="1.20.90.10">
    <property type="entry name" value="Phospholipase A2 domain"/>
    <property type="match status" value="1"/>
</dbReference>
<dbReference type="SUPFAM" id="SSF48619">
    <property type="entry name" value="Phospholipase A2, PLA2"/>
    <property type="match status" value="1"/>
</dbReference>
<dbReference type="AlphaFoldDB" id="A0A0F9HX85"/>
<dbReference type="InterPro" id="IPR036444">
    <property type="entry name" value="PLipase_A2_dom_sf"/>
</dbReference>